<evidence type="ECO:0000313" key="3">
    <source>
        <dbReference type="Proteomes" id="UP000295122"/>
    </source>
</evidence>
<evidence type="ECO:0000256" key="1">
    <source>
        <dbReference type="ARBA" id="ARBA00006484"/>
    </source>
</evidence>
<dbReference type="InterPro" id="IPR036291">
    <property type="entry name" value="NAD(P)-bd_dom_sf"/>
</dbReference>
<dbReference type="PROSITE" id="PS00061">
    <property type="entry name" value="ADH_SHORT"/>
    <property type="match status" value="1"/>
</dbReference>
<dbReference type="FunFam" id="3.40.50.720:FF:000084">
    <property type="entry name" value="Short-chain dehydrogenase reductase"/>
    <property type="match status" value="1"/>
</dbReference>
<dbReference type="SUPFAM" id="SSF51735">
    <property type="entry name" value="NAD(P)-binding Rossmann-fold domains"/>
    <property type="match status" value="1"/>
</dbReference>
<reference evidence="2 3" key="1">
    <citation type="submission" date="2019-03" db="EMBL/GenBank/DDBJ databases">
        <title>Genomic Encyclopedia of Type Strains, Phase IV (KMG-IV): sequencing the most valuable type-strain genomes for metagenomic binning, comparative biology and taxonomic classification.</title>
        <authorList>
            <person name="Goeker M."/>
        </authorList>
    </citation>
    <scope>NUCLEOTIDE SEQUENCE [LARGE SCALE GENOMIC DNA]</scope>
    <source>
        <strain evidence="2 3">DSM 25903</strain>
    </source>
</reference>
<dbReference type="Pfam" id="PF13561">
    <property type="entry name" value="adh_short_C2"/>
    <property type="match status" value="1"/>
</dbReference>
<dbReference type="InterPro" id="IPR002347">
    <property type="entry name" value="SDR_fam"/>
</dbReference>
<comment type="caution">
    <text evidence="2">The sequence shown here is derived from an EMBL/GenBank/DDBJ whole genome shotgun (WGS) entry which is preliminary data.</text>
</comment>
<dbReference type="InterPro" id="IPR020904">
    <property type="entry name" value="Sc_DH/Rdtase_CS"/>
</dbReference>
<dbReference type="Proteomes" id="UP000295122">
    <property type="component" value="Unassembled WGS sequence"/>
</dbReference>
<dbReference type="GO" id="GO:0016616">
    <property type="term" value="F:oxidoreductase activity, acting on the CH-OH group of donors, NAD or NADP as acceptor"/>
    <property type="evidence" value="ECO:0007669"/>
    <property type="project" value="TreeGrafter"/>
</dbReference>
<dbReference type="RefSeq" id="WP_133772234.1">
    <property type="nucleotide sequence ID" value="NZ_SNZR01000014.1"/>
</dbReference>
<keyword evidence="3" id="KW-1185">Reference proteome</keyword>
<organism evidence="2 3">
    <name type="scientific">Enterovirga rhinocerotis</name>
    <dbReference type="NCBI Taxonomy" id="1339210"/>
    <lineage>
        <taxon>Bacteria</taxon>
        <taxon>Pseudomonadati</taxon>
        <taxon>Pseudomonadota</taxon>
        <taxon>Alphaproteobacteria</taxon>
        <taxon>Hyphomicrobiales</taxon>
        <taxon>Methylobacteriaceae</taxon>
        <taxon>Enterovirga</taxon>
    </lineage>
</organism>
<dbReference type="PRINTS" id="PR00080">
    <property type="entry name" value="SDRFAMILY"/>
</dbReference>
<dbReference type="PRINTS" id="PR00081">
    <property type="entry name" value="GDHRDH"/>
</dbReference>
<gene>
    <name evidence="2" type="ORF">EV668_3414</name>
</gene>
<comment type="similarity">
    <text evidence="1">Belongs to the short-chain dehydrogenases/reductases (SDR) family.</text>
</comment>
<dbReference type="Gene3D" id="3.40.50.720">
    <property type="entry name" value="NAD(P)-binding Rossmann-like Domain"/>
    <property type="match status" value="1"/>
</dbReference>
<accession>A0A4V3DXI4</accession>
<protein>
    <submittedName>
        <fullName evidence="2">2-deoxy-D-gluconate 3-dehydrogenase</fullName>
    </submittedName>
</protein>
<dbReference type="EMBL" id="SNZR01000014">
    <property type="protein sequence ID" value="TDR88929.1"/>
    <property type="molecule type" value="Genomic_DNA"/>
</dbReference>
<proteinExistence type="inferred from homology"/>
<dbReference type="CDD" id="cd05233">
    <property type="entry name" value="SDR_c"/>
    <property type="match status" value="1"/>
</dbReference>
<sequence length="248" mass="25825">MEASAFARDLDFTGKRVLVTGAANGFGRAIAELYVELGAEVVLADREPGPLAEVAGRLGMASQLYDQADLASIERLHMAVREVDILVNNAGIMVAKPLLDTSPAELRAMIDVDFVGVVRLMQLFGGGMVARGKGVVLSIGSQTAFAGGEGRGVYAAAKAAISQITRSAAVEWGPRGVRVLCLAPGRSITRMTEVTRTAASGDRGIARVPLGRWGTAEEIAKMAVFLTSDAASYITGETVIADGGFVIG</sequence>
<name>A0A4V3DXI4_9HYPH</name>
<dbReference type="AlphaFoldDB" id="A0A4V3DXI4"/>
<dbReference type="PANTHER" id="PTHR42760">
    <property type="entry name" value="SHORT-CHAIN DEHYDROGENASES/REDUCTASES FAMILY MEMBER"/>
    <property type="match status" value="1"/>
</dbReference>
<dbReference type="OrthoDB" id="9805986at2"/>
<evidence type="ECO:0000313" key="2">
    <source>
        <dbReference type="EMBL" id="TDR88929.1"/>
    </source>
</evidence>